<dbReference type="AlphaFoldDB" id="A0A2N5J4N3"/>
<dbReference type="OrthoDB" id="3240436at2"/>
<dbReference type="RefSeq" id="WP_101621948.1">
    <property type="nucleotide sequence ID" value="NZ_NMWT01000008.1"/>
</dbReference>
<organism evidence="1 2">
    <name type="scientific">Bifidobacterium parmae</name>
    <dbReference type="NCBI Taxonomy" id="361854"/>
    <lineage>
        <taxon>Bacteria</taxon>
        <taxon>Bacillati</taxon>
        <taxon>Actinomycetota</taxon>
        <taxon>Actinomycetes</taxon>
        <taxon>Bifidobacteriales</taxon>
        <taxon>Bifidobacteriaceae</taxon>
        <taxon>Bifidobacterium</taxon>
    </lineage>
</organism>
<reference evidence="1 2" key="1">
    <citation type="submission" date="2017-07" db="EMBL/GenBank/DDBJ databases">
        <title>Bifidobacterium novel species.</title>
        <authorList>
            <person name="Lugli G.A."/>
            <person name="Milani C."/>
            <person name="Duranti S."/>
            <person name="Mangifesta M."/>
        </authorList>
    </citation>
    <scope>NUCLEOTIDE SEQUENCE [LARGE SCALE GENOMIC DNA]</scope>
    <source>
        <strain evidence="1 2">77</strain>
    </source>
</reference>
<dbReference type="EMBL" id="NMWT01000008">
    <property type="protein sequence ID" value="PLS29176.1"/>
    <property type="molecule type" value="Genomic_DNA"/>
</dbReference>
<evidence type="ECO:0000313" key="1">
    <source>
        <dbReference type="EMBL" id="PLS29176.1"/>
    </source>
</evidence>
<keyword evidence="2" id="KW-1185">Reference proteome</keyword>
<proteinExistence type="predicted"/>
<name>A0A2N5J4N3_9BIFI</name>
<gene>
    <name evidence="1" type="ORF">Uis4E_0754</name>
</gene>
<comment type="caution">
    <text evidence="1">The sequence shown here is derived from an EMBL/GenBank/DDBJ whole genome shotgun (WGS) entry which is preliminary data.</text>
</comment>
<accession>A0A2N5J4N3</accession>
<sequence length="130" mass="15092">MTTTDMPTLPRMRDDFDFPLDPDAWGRGKKVCQYFDSDDETKVCTAEPEYFIRGYCWDPGCLHVHDWYYCLRHFGTNIGALAHDLCAQEPGDEIVWYLREGDVPARYQLIEWGRIGEEGAHPLPDPLRHA</sequence>
<protein>
    <submittedName>
        <fullName evidence="1">Uncharacterized protein</fullName>
    </submittedName>
</protein>
<dbReference type="Proteomes" id="UP000235034">
    <property type="component" value="Unassembled WGS sequence"/>
</dbReference>
<evidence type="ECO:0000313" key="2">
    <source>
        <dbReference type="Proteomes" id="UP000235034"/>
    </source>
</evidence>